<gene>
    <name evidence="4" type="ORF">CZ814_03235</name>
</gene>
<evidence type="ECO:0000313" key="4">
    <source>
        <dbReference type="EMBL" id="SKA51885.1"/>
    </source>
</evidence>
<dbReference type="GO" id="GO:0000166">
    <property type="term" value="F:nucleotide binding"/>
    <property type="evidence" value="ECO:0007669"/>
    <property type="project" value="UniProtKB-KW"/>
</dbReference>
<dbReference type="Proteomes" id="UP000191116">
    <property type="component" value="Unassembled WGS sequence"/>
</dbReference>
<accession>A0A1T4UGK1</accession>
<keyword evidence="1" id="KW-0547">Nucleotide-binding</keyword>
<evidence type="ECO:0000256" key="1">
    <source>
        <dbReference type="ARBA" id="ARBA00022741"/>
    </source>
</evidence>
<feature type="domain" description="Cas10/Cmr2 second palm" evidence="3">
    <location>
        <begin position="245"/>
        <end position="407"/>
    </location>
</feature>
<dbReference type="RefSeq" id="WP_080175953.1">
    <property type="nucleotide sequence ID" value="NZ_AP024856.1"/>
</dbReference>
<dbReference type="EMBL" id="FUWP01000023">
    <property type="protein sequence ID" value="SKA51885.1"/>
    <property type="molecule type" value="Genomic_DNA"/>
</dbReference>
<dbReference type="GO" id="GO:0051607">
    <property type="term" value="P:defense response to virus"/>
    <property type="evidence" value="ECO:0007669"/>
    <property type="project" value="UniProtKB-KW"/>
</dbReference>
<dbReference type="InterPro" id="IPR043128">
    <property type="entry name" value="Rev_trsase/Diguanyl_cyclase"/>
</dbReference>
<evidence type="ECO:0000313" key="5">
    <source>
        <dbReference type="Proteomes" id="UP000191116"/>
    </source>
</evidence>
<evidence type="ECO:0000256" key="2">
    <source>
        <dbReference type="ARBA" id="ARBA00023118"/>
    </source>
</evidence>
<dbReference type="AlphaFoldDB" id="A0A1T4UGK1"/>
<sequence>MYYCYLFEAKSIQDYLFQSNKLKDVIAASERLDRLIDSTKDSVLDQVLKAAELESDLLNRDVNTEHTIHFLRCKGGAFYAYCQQQAPLVSLRSTWTLTLSQLFPSMVYTDALSDGERLTDAMSVGLARLNADRNSPKRALAYATTIMDRYSRTGSALVPLNAYSSKAVHNEAELQKDKTVDLDTEQHRQAYQLFSMRDNAALQDRFTPTGLKGEIQYPIDLENQFPFVGKTSDLNRQEQEALKDMALIHIDGNGLGILLRKLKEALQDKSDEIYCQTFRQFSEALNEATVAAAKDATQYLYDFIVESGQADVGKVVLPMRPIVLGGDDVTLLCRADLALTYSEHFCLAFKHHSSKALASLFEQHLTGSGLKPYLTASGGVLFHKASHPFMHSLHLVEALCSTAKDLTKSVYGTQSNKVGPAALAIYRVSNATQSNFDDLIAQAQTYHVEAGSICLGQSSYFVSMNKNDIAEIESDKAHSVDVQEQVPLMVTRSLADLRLLFEASRDKQNAPILISKWRQIATLLSQHNQVEAERMYHRSMDLCTDVAIKDHYLDLMQTLMPKTNHDHKWIWSVGDKRSDVQQTFINDLLMFSHFSPVNALKNEEQTQ</sequence>
<dbReference type="Pfam" id="PF22335">
    <property type="entry name" value="Cas10-Cmr2_palm2"/>
    <property type="match status" value="1"/>
</dbReference>
<proteinExistence type="predicted"/>
<dbReference type="Gene3D" id="3.30.70.270">
    <property type="match status" value="1"/>
</dbReference>
<evidence type="ECO:0000259" key="3">
    <source>
        <dbReference type="Pfam" id="PF22335"/>
    </source>
</evidence>
<dbReference type="InterPro" id="IPR054767">
    <property type="entry name" value="Cas10-Cmr2_palm2"/>
</dbReference>
<dbReference type="OrthoDB" id="442064at2"/>
<reference evidence="4 5" key="1">
    <citation type="submission" date="2017-02" db="EMBL/GenBank/DDBJ databases">
        <authorList>
            <person name="Peterson S.W."/>
        </authorList>
    </citation>
    <scope>NUCLEOTIDE SEQUENCE [LARGE SCALE GENOMIC DNA]</scope>
    <source>
        <strain evidence="4 5">CECT 9189</strain>
    </source>
</reference>
<protein>
    <recommendedName>
        <fullName evidence="3">Cas10/Cmr2 second palm domain-containing protein</fullName>
    </recommendedName>
</protein>
<organism evidence="4 5">
    <name type="scientific">Photobacterium toruni</name>
    <dbReference type="NCBI Taxonomy" id="1935446"/>
    <lineage>
        <taxon>Bacteria</taxon>
        <taxon>Pseudomonadati</taxon>
        <taxon>Pseudomonadota</taxon>
        <taxon>Gammaproteobacteria</taxon>
        <taxon>Vibrionales</taxon>
        <taxon>Vibrionaceae</taxon>
        <taxon>Photobacterium</taxon>
    </lineage>
</organism>
<name>A0A1T4UGK1_9GAMM</name>
<keyword evidence="2" id="KW-0051">Antiviral defense</keyword>